<organism evidence="13 14">
    <name type="scientific">Frankliniella occidentalis</name>
    <name type="common">Western flower thrips</name>
    <name type="synonym">Euthrips occidentalis</name>
    <dbReference type="NCBI Taxonomy" id="133901"/>
    <lineage>
        <taxon>Eukaryota</taxon>
        <taxon>Metazoa</taxon>
        <taxon>Ecdysozoa</taxon>
        <taxon>Arthropoda</taxon>
        <taxon>Hexapoda</taxon>
        <taxon>Insecta</taxon>
        <taxon>Pterygota</taxon>
        <taxon>Neoptera</taxon>
        <taxon>Paraneoptera</taxon>
        <taxon>Thysanoptera</taxon>
        <taxon>Terebrantia</taxon>
        <taxon>Thripoidea</taxon>
        <taxon>Thripidae</taxon>
        <taxon>Frankliniella</taxon>
    </lineage>
</organism>
<dbReference type="GO" id="GO:0005737">
    <property type="term" value="C:cytoplasm"/>
    <property type="evidence" value="ECO:0007669"/>
    <property type="project" value="UniProtKB-SubCell"/>
</dbReference>
<feature type="region of interest" description="Disordered" evidence="12">
    <location>
        <begin position="505"/>
        <end position="560"/>
    </location>
</feature>
<dbReference type="GO" id="GO:0007076">
    <property type="term" value="P:mitotic chromosome condensation"/>
    <property type="evidence" value="ECO:0007669"/>
    <property type="project" value="InterPro"/>
</dbReference>
<evidence type="ECO:0000256" key="12">
    <source>
        <dbReference type="SAM" id="MobiDB-lite"/>
    </source>
</evidence>
<dbReference type="PANTHER" id="PTHR13108">
    <property type="entry name" value="CONDENSIN COMPLEX SUBUNIT 2"/>
    <property type="match status" value="1"/>
</dbReference>
<dbReference type="RefSeq" id="XP_026272404.1">
    <property type="nucleotide sequence ID" value="XM_026416619.2"/>
</dbReference>
<evidence type="ECO:0000256" key="11">
    <source>
        <dbReference type="PIRNR" id="PIRNR017126"/>
    </source>
</evidence>
<feature type="compositionally biased region" description="Basic and acidic residues" evidence="12">
    <location>
        <begin position="258"/>
        <end position="274"/>
    </location>
</feature>
<sequence>MSFDHTLTRLSSSESVASPLRKKSILALANTKSSTDGVLNDDDAERRERRRKSVVPDQANSTAALDSASRRKSLGLGACSGLSTAQLAEHYASCIKLSTENKITVKNAFSLQLIDYMSMMLKRHDKQMEDFQVASCTLDASTKIYSFRVDAVHSDVVQMATTMGRSEANRKKKNSDGDGDGPDGLEDNDNGDDGPLESQVLKKLKKKSRKHKSSITDKPESLQRKQQIFQTMNPFLVRLSATLAVSQTGECPFHHSSKIREDLNENETDKESQESRNVPLPNIPDITNLELCPSFRDFNIVGWRPENDPTPVPDIPPPPTLPPLDNVDDDAFDMNQTPEPIPDFDCGGGGGFDGGMDSDHEEIYAAPEGAQRAAAKLARQPAHVVDLKQHLSTVPLEYSYFQQSMISMWAGPAHWKVKPLRKDKDKDVAVHKEAKKRTKKEMVISFEDTSELSQKYFGTGTKKLNKKTIQGWCMDKVTNPRNIHYDGSQITRLFTRENITVKIEGDTPTPEVDEGVGEYQYDNPTDSTNFCPNVPQENDDDDDNDNGADAGDGDGMMHDDDDDVFQTQDVHMEVEAQEHETGAFTGDNLIAPPNKVAKLYIPYQMRAKKMDMKKLKSAMWSILTNCPEGNLDEASALKTDEQKMVDSVNFKSLYGTLPHRVPQKMAENLSCPLAFVGLLHLANEKCLDIKGVNDMSDLIIRQG</sequence>
<keyword evidence="10 11" id="KW-0131">Cell cycle</keyword>
<evidence type="ECO:0000256" key="7">
    <source>
        <dbReference type="ARBA" id="ARBA00022618"/>
    </source>
</evidence>
<dbReference type="Pfam" id="PF05786">
    <property type="entry name" value="Cnd2"/>
    <property type="match status" value="1"/>
</dbReference>
<reference evidence="14 15" key="1">
    <citation type="submission" date="2025-04" db="UniProtKB">
        <authorList>
            <consortium name="RefSeq"/>
        </authorList>
    </citation>
    <scope>IDENTIFICATION</scope>
    <source>
        <tissue evidence="14 15">Whole organism</tissue>
    </source>
</reference>
<evidence type="ECO:0000256" key="9">
    <source>
        <dbReference type="ARBA" id="ARBA00023067"/>
    </source>
</evidence>
<evidence type="ECO:0000256" key="3">
    <source>
        <dbReference type="ARBA" id="ARBA00009471"/>
    </source>
</evidence>
<gene>
    <name evidence="14 15" type="primary">LOC113202414</name>
</gene>
<keyword evidence="8 11" id="KW-0498">Mitosis</keyword>
<keyword evidence="6" id="KW-0963">Cytoplasm</keyword>
<feature type="region of interest" description="Disordered" evidence="12">
    <location>
        <begin position="34"/>
        <end position="66"/>
    </location>
</feature>
<accession>A0A6J1RTS7</accession>
<feature type="compositionally biased region" description="Basic residues" evidence="12">
    <location>
        <begin position="202"/>
        <end position="213"/>
    </location>
</feature>
<dbReference type="RefSeq" id="XP_026272405.1">
    <property type="nucleotide sequence ID" value="XM_026416620.2"/>
</dbReference>
<dbReference type="PANTHER" id="PTHR13108:SF9">
    <property type="entry name" value="CONDENSIN COMPLEX SUBUNIT 2"/>
    <property type="match status" value="1"/>
</dbReference>
<proteinExistence type="inferred from homology"/>
<dbReference type="GO" id="GO:0003682">
    <property type="term" value="F:chromatin binding"/>
    <property type="evidence" value="ECO:0007669"/>
    <property type="project" value="TreeGrafter"/>
</dbReference>
<dbReference type="KEGG" id="foc:113202414"/>
<feature type="compositionally biased region" description="Acidic residues" evidence="12">
    <location>
        <begin position="537"/>
        <end position="546"/>
    </location>
</feature>
<evidence type="ECO:0000256" key="4">
    <source>
        <dbReference type="ARBA" id="ARBA00016065"/>
    </source>
</evidence>
<dbReference type="OrthoDB" id="362021at2759"/>
<evidence type="ECO:0000256" key="8">
    <source>
        <dbReference type="ARBA" id="ARBA00022776"/>
    </source>
</evidence>
<evidence type="ECO:0000256" key="6">
    <source>
        <dbReference type="ARBA" id="ARBA00022490"/>
    </source>
</evidence>
<evidence type="ECO:0000313" key="13">
    <source>
        <dbReference type="Proteomes" id="UP000504606"/>
    </source>
</evidence>
<feature type="compositionally biased region" description="Acidic residues" evidence="12">
    <location>
        <begin position="177"/>
        <end position="195"/>
    </location>
</feature>
<feature type="compositionally biased region" description="Polar residues" evidence="12">
    <location>
        <begin position="522"/>
        <end position="531"/>
    </location>
</feature>
<feature type="region of interest" description="Disordered" evidence="12">
    <location>
        <begin position="256"/>
        <end position="286"/>
    </location>
</feature>
<evidence type="ECO:0000256" key="5">
    <source>
        <dbReference type="ARBA" id="ARBA00022454"/>
    </source>
</evidence>
<dbReference type="Proteomes" id="UP000504606">
    <property type="component" value="Unplaced"/>
</dbReference>
<dbReference type="GO" id="GO:0051301">
    <property type="term" value="P:cell division"/>
    <property type="evidence" value="ECO:0007669"/>
    <property type="project" value="UniProtKB-KW"/>
</dbReference>
<dbReference type="InterPro" id="IPR022816">
    <property type="entry name" value="Condensin_barren_su2"/>
</dbReference>
<feature type="region of interest" description="Disordered" evidence="12">
    <location>
        <begin position="162"/>
        <end position="223"/>
    </location>
</feature>
<evidence type="ECO:0000256" key="10">
    <source>
        <dbReference type="ARBA" id="ARBA00023306"/>
    </source>
</evidence>
<protein>
    <recommendedName>
        <fullName evidence="4 11">Condensin complex subunit 2</fullName>
    </recommendedName>
</protein>
<name>A0A6J1RTS7_FRAOC</name>
<dbReference type="CTD" id="35287"/>
<comment type="subcellular location">
    <subcellularLocation>
        <location evidence="1">Chromosome</location>
    </subcellularLocation>
    <subcellularLocation>
        <location evidence="2">Cytoplasm</location>
    </subcellularLocation>
</comment>
<comment type="similarity">
    <text evidence="3 11">Belongs to the CND2 (condensin subunit 2) family.</text>
</comment>
<dbReference type="GeneID" id="113202414"/>
<comment type="function">
    <text evidence="11">Regulatory subunit of the condensin complex, a complex required for conversion of interphase chromatin into mitotic-like condense chromosomes.</text>
</comment>
<evidence type="ECO:0000313" key="14">
    <source>
        <dbReference type="RefSeq" id="XP_026272404.1"/>
    </source>
</evidence>
<evidence type="ECO:0000256" key="1">
    <source>
        <dbReference type="ARBA" id="ARBA00004286"/>
    </source>
</evidence>
<dbReference type="PIRSF" id="PIRSF017126">
    <property type="entry name" value="Condensin_H"/>
    <property type="match status" value="1"/>
</dbReference>
<keyword evidence="5" id="KW-0158">Chromosome</keyword>
<evidence type="ECO:0000256" key="2">
    <source>
        <dbReference type="ARBA" id="ARBA00004496"/>
    </source>
</evidence>
<keyword evidence="7 11" id="KW-0132">Cell division</keyword>
<keyword evidence="9 11" id="KW-0226">DNA condensation</keyword>
<dbReference type="AlphaFoldDB" id="A0A6J1RTS7"/>
<feature type="compositionally biased region" description="Basic and acidic residues" evidence="12">
    <location>
        <begin position="214"/>
        <end position="223"/>
    </location>
</feature>
<evidence type="ECO:0000313" key="15">
    <source>
        <dbReference type="RefSeq" id="XP_026272405.1"/>
    </source>
</evidence>
<dbReference type="GO" id="GO:0000796">
    <property type="term" value="C:condensin complex"/>
    <property type="evidence" value="ECO:0007669"/>
    <property type="project" value="InterPro"/>
</dbReference>
<keyword evidence="13" id="KW-1185">Reference proteome</keyword>